<protein>
    <recommendedName>
        <fullName evidence="7">XK-related protein</fullName>
    </recommendedName>
</protein>
<dbReference type="OrthoDB" id="6356248at2759"/>
<feature type="region of interest" description="Disordered" evidence="8">
    <location>
        <begin position="1077"/>
        <end position="1153"/>
    </location>
</feature>
<dbReference type="Pfam" id="PF09815">
    <property type="entry name" value="XK-related"/>
    <property type="match status" value="1"/>
</dbReference>
<organism evidence="9 10">
    <name type="scientific">Patiria miniata</name>
    <name type="common">Bat star</name>
    <name type="synonym">Asterina miniata</name>
    <dbReference type="NCBI Taxonomy" id="46514"/>
    <lineage>
        <taxon>Eukaryota</taxon>
        <taxon>Metazoa</taxon>
        <taxon>Echinodermata</taxon>
        <taxon>Eleutherozoa</taxon>
        <taxon>Asterozoa</taxon>
        <taxon>Asteroidea</taxon>
        <taxon>Valvatacea</taxon>
        <taxon>Valvatida</taxon>
        <taxon>Asterinidae</taxon>
        <taxon>Patiria</taxon>
    </lineage>
</organism>
<feature type="region of interest" description="Disordered" evidence="8">
    <location>
        <begin position="1034"/>
        <end position="1064"/>
    </location>
</feature>
<comment type="similarity">
    <text evidence="2 7">Belongs to the XK family.</text>
</comment>
<dbReference type="OMA" id="YSARSCA"/>
<evidence type="ECO:0000313" key="10">
    <source>
        <dbReference type="Proteomes" id="UP000887568"/>
    </source>
</evidence>
<proteinExistence type="inferred from homology"/>
<feature type="compositionally biased region" description="Polar residues" evidence="8">
    <location>
        <begin position="1001"/>
        <end position="1013"/>
    </location>
</feature>
<feature type="transmembrane region" description="Helical" evidence="7">
    <location>
        <begin position="100"/>
        <end position="124"/>
    </location>
</feature>
<dbReference type="EnsemblMetazoa" id="XM_038201553.1">
    <property type="protein sequence ID" value="XP_038057481.1"/>
    <property type="gene ID" value="LOC119729052"/>
</dbReference>
<dbReference type="InterPro" id="IPR018629">
    <property type="entry name" value="XK-rel"/>
</dbReference>
<feature type="compositionally biased region" description="Polar residues" evidence="8">
    <location>
        <begin position="1034"/>
        <end position="1061"/>
    </location>
</feature>
<evidence type="ECO:0000313" key="9">
    <source>
        <dbReference type="EnsemblMetazoa" id="XP_038057481.1"/>
    </source>
</evidence>
<feature type="region of interest" description="Disordered" evidence="8">
    <location>
        <begin position="508"/>
        <end position="530"/>
    </location>
</feature>
<feature type="compositionally biased region" description="Basic and acidic residues" evidence="8">
    <location>
        <begin position="798"/>
        <end position="831"/>
    </location>
</feature>
<dbReference type="Proteomes" id="UP000887568">
    <property type="component" value="Unplaced"/>
</dbReference>
<feature type="region of interest" description="Disordered" evidence="8">
    <location>
        <begin position="430"/>
        <end position="478"/>
    </location>
</feature>
<feature type="compositionally biased region" description="Basic residues" evidence="8">
    <location>
        <begin position="1140"/>
        <end position="1149"/>
    </location>
</feature>
<dbReference type="GeneID" id="119729052"/>
<feature type="transmembrane region" description="Helical" evidence="7">
    <location>
        <begin position="207"/>
        <end position="228"/>
    </location>
</feature>
<dbReference type="GO" id="GO:0005886">
    <property type="term" value="C:plasma membrane"/>
    <property type="evidence" value="ECO:0007669"/>
    <property type="project" value="UniProtKB-SubCell"/>
</dbReference>
<evidence type="ECO:0000256" key="4">
    <source>
        <dbReference type="ARBA" id="ARBA00022692"/>
    </source>
</evidence>
<feature type="region of interest" description="Disordered" evidence="8">
    <location>
        <begin position="776"/>
        <end position="831"/>
    </location>
</feature>
<evidence type="ECO:0000256" key="6">
    <source>
        <dbReference type="ARBA" id="ARBA00023136"/>
    </source>
</evidence>
<evidence type="ECO:0000256" key="2">
    <source>
        <dbReference type="ARBA" id="ARBA00008789"/>
    </source>
</evidence>
<feature type="region of interest" description="Disordered" evidence="8">
    <location>
        <begin position="990"/>
        <end position="1017"/>
    </location>
</feature>
<keyword evidence="3" id="KW-1003">Cell membrane</keyword>
<evidence type="ECO:0000256" key="3">
    <source>
        <dbReference type="ARBA" id="ARBA00022475"/>
    </source>
</evidence>
<keyword evidence="6 7" id="KW-0472">Membrane</keyword>
<feature type="compositionally biased region" description="Basic and acidic residues" evidence="8">
    <location>
        <begin position="508"/>
        <end position="518"/>
    </location>
</feature>
<evidence type="ECO:0000256" key="7">
    <source>
        <dbReference type="RuleBase" id="RU910716"/>
    </source>
</evidence>
<feature type="transmembrane region" description="Helical" evidence="7">
    <location>
        <begin position="334"/>
        <end position="352"/>
    </location>
</feature>
<dbReference type="AlphaFoldDB" id="A0A914A294"/>
<evidence type="ECO:0000256" key="5">
    <source>
        <dbReference type="ARBA" id="ARBA00022989"/>
    </source>
</evidence>
<sequence>MTSEGPVNLFQNTAGKNMAKESAEIVKETGGESPIRIENNDLDETLPPCRECERHFFARTNTFNVFDATIVLISMVTFAADIATDGLAASQYFVHGEPGWGCLTLGFTLLPSIIIQVFSVRWYLADEDMTGWRWVFHCCLIGPVERYVTVFETGLEARRSRDPLDFERLHHQQSDVCMLRLFESFLESAPQVVLQLYIMVATNDENLFTGIAGTVSLFSLCWAVVAYSRAHRRVRTDKNGISWPGAILQTIWRIGMISSRVVALVLFASAFKAYTFLVVGLHWLAMVAWVYFQRTDFCDSWPEERLFNCVIGTVYVFCFFNLKEGNTRYRISIFYLIVAVENIVLLLLWHRFGMLEDWYTFLGFIVVFGGFIIGVTAMIFYYRFFHPRGAISFCFRAQDDKSDVCQHGKSNRLSTLSRHGDVNAEIFHRSRTPSPQKCPLDGKPGLHMQDPGSDRAGTPCKYSPLKTQPGSLDWRTAPPLRSKSLGCLLTMESECESNTQLSGKFKSLDHLGKTDKPSKPISSPSKDSPEPCTCSFQMYQLSGFATDLVDRYDKSKDLVLAQSLLADESKVSLYSARSCAAKYRTPCQACLKFESGRSTQMKSANRIRSFSQPNTPSTTRELKPAHYEIHPSQQVTVHFASGTEAPQTPTRPNTETPETVSDMEISQVSADLAQMPDCIDSPESAGKMSAYEVQKIYDQILDRQPAPRISKRQLRFDKDLDNQEVLSSLVSGTGIATQNCPETVDNAEQLKSKSEEVCGLNTTKCKQLLIPKTKASPGTIKHQQKPLENKLPSPAYKHKPEENETKSCHDVSDEKPATTEMEQSKNERVEIPESVCTETVLACDSSTESEDYGPCTEFIIPGTETNTVSRKVCKPHPMKQADGISLPAKSASARRSVVTKAERGKDVEASSSKRSTEEAEPSSETAGKATGADIPGSNKLSQDVQGAQNVTHYNLNTRSRCDETNPSPSGETATCQSVCPVKPVQISEVANMSKRDDRLSMTRTSDNLPNAASASPAYFPHDVKPIYKYGGSKSSHLGPTLTTPESKSVGGSISAAKTQKTALPFKRAQSNTLIESENTNHQPVSHPTPNSPHSKSFTSPKAKLGQGGVLSSGPGKENKPLTPLSARLALLSPSPNPSSPHRKPPRKSLGRIPNNLVAENVALFNN</sequence>
<evidence type="ECO:0000256" key="8">
    <source>
        <dbReference type="SAM" id="MobiDB-lite"/>
    </source>
</evidence>
<feature type="compositionally biased region" description="Polar residues" evidence="8">
    <location>
        <begin position="938"/>
        <end position="975"/>
    </location>
</feature>
<reference evidence="9" key="1">
    <citation type="submission" date="2022-11" db="UniProtKB">
        <authorList>
            <consortium name="EnsemblMetazoa"/>
        </authorList>
    </citation>
    <scope>IDENTIFICATION</scope>
</reference>
<feature type="compositionally biased region" description="Polar residues" evidence="8">
    <location>
        <begin position="1077"/>
        <end position="1099"/>
    </location>
</feature>
<keyword evidence="4 7" id="KW-0812">Transmembrane</keyword>
<keyword evidence="10" id="KW-1185">Reference proteome</keyword>
<keyword evidence="5 7" id="KW-1133">Transmembrane helix</keyword>
<dbReference type="RefSeq" id="XP_038057481.1">
    <property type="nucleotide sequence ID" value="XM_038201553.1"/>
</dbReference>
<feature type="compositionally biased region" description="Low complexity" evidence="8">
    <location>
        <begin position="1120"/>
        <end position="1133"/>
    </location>
</feature>
<name>A0A914A294_PATMI</name>
<feature type="region of interest" description="Disordered" evidence="8">
    <location>
        <begin position="878"/>
        <end position="975"/>
    </location>
</feature>
<feature type="transmembrane region" description="Helical" evidence="7">
    <location>
        <begin position="261"/>
        <end position="285"/>
    </location>
</feature>
<accession>A0A914A294</accession>
<dbReference type="PANTHER" id="PTHR16024">
    <property type="entry name" value="XK-RELATED PROTEIN"/>
    <property type="match status" value="1"/>
</dbReference>
<dbReference type="InterPro" id="IPR050895">
    <property type="entry name" value="XK-related_scramblase"/>
</dbReference>
<feature type="transmembrane region" description="Helical" evidence="7">
    <location>
        <begin position="68"/>
        <end position="88"/>
    </location>
</feature>
<comment type="subcellular location">
    <subcellularLocation>
        <location evidence="1">Cell membrane</location>
        <topology evidence="1">Multi-pass membrane protein</topology>
    </subcellularLocation>
    <subcellularLocation>
        <location evidence="7">Membrane</location>
        <topology evidence="7">Multi-pass membrane protein</topology>
    </subcellularLocation>
</comment>
<evidence type="ECO:0000256" key="1">
    <source>
        <dbReference type="ARBA" id="ARBA00004651"/>
    </source>
</evidence>
<dbReference type="PANTHER" id="PTHR16024:SF28">
    <property type="entry name" value="XK-RELATED PROTEIN"/>
    <property type="match status" value="1"/>
</dbReference>
<feature type="transmembrane region" description="Helical" evidence="7">
    <location>
        <begin position="358"/>
        <end position="382"/>
    </location>
</feature>